<keyword evidence="1" id="KW-1133">Transmembrane helix</keyword>
<keyword evidence="3" id="KW-1185">Reference proteome</keyword>
<evidence type="ECO:0000256" key="1">
    <source>
        <dbReference type="SAM" id="Phobius"/>
    </source>
</evidence>
<organism evidence="2 3">
    <name type="scientific">Corynebacterium felinum</name>
    <dbReference type="NCBI Taxonomy" id="131318"/>
    <lineage>
        <taxon>Bacteria</taxon>
        <taxon>Bacillati</taxon>
        <taxon>Actinomycetota</taxon>
        <taxon>Actinomycetes</taxon>
        <taxon>Mycobacteriales</taxon>
        <taxon>Corynebacteriaceae</taxon>
        <taxon>Corynebacterium</taxon>
    </lineage>
</organism>
<dbReference type="Proteomes" id="UP001183619">
    <property type="component" value="Unassembled WGS sequence"/>
</dbReference>
<comment type="caution">
    <text evidence="2">The sequence shown here is derived from an EMBL/GenBank/DDBJ whole genome shotgun (WGS) entry which is preliminary data.</text>
</comment>
<protein>
    <submittedName>
        <fullName evidence="2">Preprotein translocase subunit SecE</fullName>
    </submittedName>
</protein>
<name>A0ABU2BEN7_9CORY</name>
<proteinExistence type="predicted"/>
<sequence length="155" mass="16362">MTTPNNDPYGSPEVPAYNSQNFDAGFNDQYLASGVDPVAKNGLALAGLIVSVIAVVALISFIGTALAWAPAIVGLILSIIGLVKAKKFAPGNARKGMAVGGLILSILVLVISVVLLFVVFYFAGDAITECSHLTNPQEQQQCIMDNLEQKQRELS</sequence>
<evidence type="ECO:0000313" key="2">
    <source>
        <dbReference type="EMBL" id="MDR7355849.1"/>
    </source>
</evidence>
<feature type="transmembrane region" description="Helical" evidence="1">
    <location>
        <begin position="97"/>
        <end position="123"/>
    </location>
</feature>
<feature type="transmembrane region" description="Helical" evidence="1">
    <location>
        <begin position="43"/>
        <end position="62"/>
    </location>
</feature>
<evidence type="ECO:0000313" key="3">
    <source>
        <dbReference type="Proteomes" id="UP001183619"/>
    </source>
</evidence>
<feature type="transmembrane region" description="Helical" evidence="1">
    <location>
        <begin position="68"/>
        <end position="85"/>
    </location>
</feature>
<reference evidence="2 3" key="1">
    <citation type="submission" date="2023-07" db="EMBL/GenBank/DDBJ databases">
        <title>Sequencing the genomes of 1000 actinobacteria strains.</title>
        <authorList>
            <person name="Klenk H.-P."/>
        </authorList>
    </citation>
    <scope>NUCLEOTIDE SEQUENCE [LARGE SCALE GENOMIC DNA]</scope>
    <source>
        <strain evidence="2 3">DSM 44508</strain>
    </source>
</reference>
<keyword evidence="1" id="KW-0812">Transmembrane</keyword>
<keyword evidence="1" id="KW-0472">Membrane</keyword>
<dbReference type="EMBL" id="JAVDYF010000001">
    <property type="protein sequence ID" value="MDR7355849.1"/>
    <property type="molecule type" value="Genomic_DNA"/>
</dbReference>
<gene>
    <name evidence="2" type="ORF">J2S37_002387</name>
</gene>
<dbReference type="RefSeq" id="WP_277105017.1">
    <property type="nucleotide sequence ID" value="NZ_BAAAJS010000022.1"/>
</dbReference>
<accession>A0ABU2BEN7</accession>